<feature type="compositionally biased region" description="Low complexity" evidence="7">
    <location>
        <begin position="2771"/>
        <end position="2784"/>
    </location>
</feature>
<feature type="compositionally biased region" description="Polar residues" evidence="7">
    <location>
        <begin position="1441"/>
        <end position="1452"/>
    </location>
</feature>
<feature type="compositionally biased region" description="Basic and acidic residues" evidence="7">
    <location>
        <begin position="494"/>
        <end position="505"/>
    </location>
</feature>
<feature type="compositionally biased region" description="Polar residues" evidence="7">
    <location>
        <begin position="559"/>
        <end position="572"/>
    </location>
</feature>
<feature type="compositionally biased region" description="Basic and acidic residues" evidence="7">
    <location>
        <begin position="2341"/>
        <end position="2358"/>
    </location>
</feature>
<feature type="compositionally biased region" description="Polar residues" evidence="7">
    <location>
        <begin position="1759"/>
        <end position="1774"/>
    </location>
</feature>
<dbReference type="GO" id="GO:0005634">
    <property type="term" value="C:nucleus"/>
    <property type="evidence" value="ECO:0007669"/>
    <property type="project" value="UniProtKB-SubCell"/>
</dbReference>
<feature type="compositionally biased region" description="Polar residues" evidence="7">
    <location>
        <begin position="2156"/>
        <end position="2178"/>
    </location>
</feature>
<feature type="compositionally biased region" description="Basic and acidic residues" evidence="7">
    <location>
        <begin position="1886"/>
        <end position="1895"/>
    </location>
</feature>
<protein>
    <submittedName>
        <fullName evidence="10">LOC779458, partial</fullName>
    </submittedName>
</protein>
<feature type="compositionally biased region" description="Basic and acidic residues" evidence="7">
    <location>
        <begin position="2040"/>
        <end position="2050"/>
    </location>
</feature>
<feature type="compositionally biased region" description="Polar residues" evidence="7">
    <location>
        <begin position="2201"/>
        <end position="2210"/>
    </location>
</feature>
<feature type="compositionally biased region" description="Basic and acidic residues" evidence="7">
    <location>
        <begin position="2612"/>
        <end position="2624"/>
    </location>
</feature>
<dbReference type="GO" id="GO:0005694">
    <property type="term" value="C:chromosome"/>
    <property type="evidence" value="ECO:0007669"/>
    <property type="project" value="TreeGrafter"/>
</dbReference>
<feature type="compositionally biased region" description="Low complexity" evidence="7">
    <location>
        <begin position="1656"/>
        <end position="1667"/>
    </location>
</feature>
<feature type="compositionally biased region" description="Basic and acidic residues" evidence="7">
    <location>
        <begin position="2212"/>
        <end position="2221"/>
    </location>
</feature>
<feature type="region of interest" description="Disordered" evidence="7">
    <location>
        <begin position="1441"/>
        <end position="1473"/>
    </location>
</feature>
<keyword evidence="5" id="KW-0539">Nucleus</keyword>
<feature type="compositionally biased region" description="Low complexity" evidence="7">
    <location>
        <begin position="1628"/>
        <end position="1639"/>
    </location>
</feature>
<feature type="region of interest" description="Disordered" evidence="7">
    <location>
        <begin position="1244"/>
        <end position="1263"/>
    </location>
</feature>
<feature type="compositionally biased region" description="Polar residues" evidence="7">
    <location>
        <begin position="1951"/>
        <end position="1967"/>
    </location>
</feature>
<feature type="region of interest" description="Disordered" evidence="7">
    <location>
        <begin position="454"/>
        <end position="677"/>
    </location>
</feature>
<evidence type="ECO:0000259" key="9">
    <source>
        <dbReference type="PROSITE" id="PS50006"/>
    </source>
</evidence>
<feature type="compositionally biased region" description="Basic residues" evidence="7">
    <location>
        <begin position="2537"/>
        <end position="2547"/>
    </location>
</feature>
<evidence type="ECO:0000256" key="2">
    <source>
        <dbReference type="ARBA" id="ARBA00022499"/>
    </source>
</evidence>
<feature type="compositionally biased region" description="Low complexity" evidence="7">
    <location>
        <begin position="1863"/>
        <end position="1876"/>
    </location>
</feature>
<feature type="region of interest" description="Disordered" evidence="7">
    <location>
        <begin position="732"/>
        <end position="1023"/>
    </location>
</feature>
<evidence type="ECO:0000256" key="4">
    <source>
        <dbReference type="ARBA" id="ARBA00022843"/>
    </source>
</evidence>
<dbReference type="CDD" id="cd22673">
    <property type="entry name" value="FHA_Ki67"/>
    <property type="match status" value="1"/>
</dbReference>
<keyword evidence="3" id="KW-0597">Phosphoprotein</keyword>
<dbReference type="PANTHER" id="PTHR21603:SF17">
    <property type="entry name" value="PROLIFERATION MARKER PROTEIN KI-67"/>
    <property type="match status" value="1"/>
</dbReference>
<dbReference type="InterPro" id="IPR029334">
    <property type="entry name" value="PP1-bd"/>
</dbReference>
<feature type="compositionally biased region" description="Basic and acidic residues" evidence="7">
    <location>
        <begin position="2592"/>
        <end position="2601"/>
    </location>
</feature>
<dbReference type="Proteomes" id="UP001295444">
    <property type="component" value="Chromosome 11"/>
</dbReference>
<feature type="compositionally biased region" description="Basic residues" evidence="7">
    <location>
        <begin position="1008"/>
        <end position="1023"/>
    </location>
</feature>
<evidence type="ECO:0000313" key="11">
    <source>
        <dbReference type="Proteomes" id="UP001295444"/>
    </source>
</evidence>
<feature type="compositionally biased region" description="Low complexity" evidence="7">
    <location>
        <begin position="1700"/>
        <end position="1709"/>
    </location>
</feature>
<evidence type="ECO:0000313" key="10">
    <source>
        <dbReference type="EMBL" id="CAH2322323.1"/>
    </source>
</evidence>
<dbReference type="GO" id="GO:0003677">
    <property type="term" value="F:DNA binding"/>
    <property type="evidence" value="ECO:0007669"/>
    <property type="project" value="InterPro"/>
</dbReference>
<reference evidence="10" key="1">
    <citation type="submission" date="2022-03" db="EMBL/GenBank/DDBJ databases">
        <authorList>
            <person name="Alioto T."/>
            <person name="Alioto T."/>
            <person name="Gomez Garrido J."/>
        </authorList>
    </citation>
    <scope>NUCLEOTIDE SEQUENCE</scope>
</reference>
<evidence type="ECO:0000256" key="7">
    <source>
        <dbReference type="SAM" id="MobiDB-lite"/>
    </source>
</evidence>
<dbReference type="InterPro" id="IPR000253">
    <property type="entry name" value="FHA_dom"/>
</dbReference>
<dbReference type="GO" id="GO:0051983">
    <property type="term" value="P:regulation of chromosome segregation"/>
    <property type="evidence" value="ECO:0007669"/>
    <property type="project" value="TreeGrafter"/>
</dbReference>
<dbReference type="Pfam" id="PF15276">
    <property type="entry name" value="PP1_bind"/>
    <property type="match status" value="1"/>
</dbReference>
<feature type="compositionally biased region" description="Low complexity" evidence="7">
    <location>
        <begin position="476"/>
        <end position="493"/>
    </location>
</feature>
<feature type="compositionally biased region" description="Polar residues" evidence="7">
    <location>
        <begin position="732"/>
        <end position="755"/>
    </location>
</feature>
<feature type="compositionally biased region" description="Polar residues" evidence="7">
    <location>
        <begin position="1672"/>
        <end position="1689"/>
    </location>
</feature>
<keyword evidence="11" id="KW-1185">Reference proteome</keyword>
<feature type="compositionally biased region" description="Basic and acidic residues" evidence="7">
    <location>
        <begin position="2127"/>
        <end position="2137"/>
    </location>
</feature>
<feature type="compositionally biased region" description="Basic and acidic residues" evidence="7">
    <location>
        <begin position="1524"/>
        <end position="1539"/>
    </location>
</feature>
<feature type="compositionally biased region" description="Polar residues" evidence="7">
    <location>
        <begin position="2406"/>
        <end position="2417"/>
    </location>
</feature>
<feature type="compositionally biased region" description="Polar residues" evidence="7">
    <location>
        <begin position="1163"/>
        <end position="1172"/>
    </location>
</feature>
<gene>
    <name evidence="10" type="ORF">PECUL_23A056357</name>
</gene>
<dbReference type="InterPro" id="IPR017956">
    <property type="entry name" value="AT_hook_DNA-bd_motif"/>
</dbReference>
<comment type="subcellular location">
    <subcellularLocation>
        <location evidence="1">Nucleus</location>
    </subcellularLocation>
</comment>
<feature type="compositionally biased region" description="Polar residues" evidence="7">
    <location>
        <begin position="1511"/>
        <end position="1523"/>
    </location>
</feature>
<feature type="compositionally biased region" description="Polar residues" evidence="7">
    <location>
        <begin position="1460"/>
        <end position="1473"/>
    </location>
</feature>
<dbReference type="Gene3D" id="2.60.200.20">
    <property type="match status" value="1"/>
</dbReference>
<feature type="compositionally biased region" description="Polar residues" evidence="7">
    <location>
        <begin position="278"/>
        <end position="292"/>
    </location>
</feature>
<feature type="signal peptide" evidence="8">
    <location>
        <begin position="1"/>
        <end position="20"/>
    </location>
</feature>
<dbReference type="SMART" id="SM00240">
    <property type="entry name" value="FHA"/>
    <property type="match status" value="1"/>
</dbReference>
<evidence type="ECO:0000256" key="5">
    <source>
        <dbReference type="ARBA" id="ARBA00023242"/>
    </source>
</evidence>
<feature type="compositionally biased region" description="Polar residues" evidence="7">
    <location>
        <begin position="1588"/>
        <end position="1599"/>
    </location>
</feature>
<dbReference type="SMART" id="SM01295">
    <property type="entry name" value="K167R"/>
    <property type="match status" value="1"/>
</dbReference>
<evidence type="ECO:0000256" key="3">
    <source>
        <dbReference type="ARBA" id="ARBA00022553"/>
    </source>
</evidence>
<feature type="chain" id="PRO_5042036888" evidence="8">
    <location>
        <begin position="21"/>
        <end position="2784"/>
    </location>
</feature>
<keyword evidence="6" id="KW-0131">Cell cycle</keyword>
<dbReference type="InterPro" id="IPR012568">
    <property type="entry name" value="KI67R"/>
</dbReference>
<feature type="compositionally biased region" description="Polar residues" evidence="7">
    <location>
        <begin position="2019"/>
        <end position="2039"/>
    </location>
</feature>
<feature type="compositionally biased region" description="Low complexity" evidence="7">
    <location>
        <begin position="544"/>
        <end position="553"/>
    </location>
</feature>
<feature type="region of interest" description="Disordered" evidence="7">
    <location>
        <begin position="2715"/>
        <end position="2784"/>
    </location>
</feature>
<evidence type="ECO:0000256" key="6">
    <source>
        <dbReference type="ARBA" id="ARBA00023306"/>
    </source>
</evidence>
<feature type="compositionally biased region" description="Polar residues" evidence="7">
    <location>
        <begin position="2320"/>
        <end position="2332"/>
    </location>
</feature>
<dbReference type="PANTHER" id="PTHR21603">
    <property type="entry name" value="ANTIGEN KI-67-LIKE PROTEIN"/>
    <property type="match status" value="1"/>
</dbReference>
<dbReference type="Pfam" id="PF00498">
    <property type="entry name" value="FHA"/>
    <property type="match status" value="1"/>
</dbReference>
<keyword evidence="2" id="KW-1017">Isopeptide bond</keyword>
<feature type="compositionally biased region" description="Polar residues" evidence="7">
    <location>
        <begin position="370"/>
        <end position="384"/>
    </location>
</feature>
<dbReference type="PROSITE" id="PS50006">
    <property type="entry name" value="FHA_DOMAIN"/>
    <property type="match status" value="1"/>
</dbReference>
<feature type="region of interest" description="Disordered" evidence="7">
    <location>
        <begin position="2491"/>
        <end position="2698"/>
    </location>
</feature>
<feature type="domain" description="FHA" evidence="9">
    <location>
        <begin position="193"/>
        <end position="243"/>
    </location>
</feature>
<feature type="compositionally biased region" description="Low complexity" evidence="7">
    <location>
        <begin position="1734"/>
        <end position="1745"/>
    </location>
</feature>
<keyword evidence="4" id="KW-0832">Ubl conjugation</keyword>
<feature type="region of interest" description="Disordered" evidence="7">
    <location>
        <begin position="408"/>
        <end position="440"/>
    </location>
</feature>
<feature type="region of interest" description="Disordered" evidence="7">
    <location>
        <begin position="2382"/>
        <end position="2472"/>
    </location>
</feature>
<evidence type="ECO:0000256" key="8">
    <source>
        <dbReference type="SAM" id="SignalP"/>
    </source>
</evidence>
<sequence>MQPASSTLLLLLCLVREGERDREGKKTARFFPFCRNSAHPSEKLSLRRCHVTLHPGPIACLRAGIRTPSRGLSAGNVASRLEARKDTVAVLLAAPTQAVRGSAGARCLARMRSAVRSVAPRACGNGQGGHRERRWVGEGARSVDGIRGSVTGGGYYRLLAGKTDLKMPLFGEIVVIKRNGSDGTHFPLTATTCLFGRKAECDIRIQLPHVSKEHCRVEIKENKEVFATNLSIVNPTQLNGRAIQQPVRLKHGDVLTIIDRSFRFEEAGSKPVRRRSTGLGSETYQVLPNEQHSSADETVMWDSSRISKGPRKSEGVVSKSTHTRRSLQISSSKHSKDLSPFSELYEMFKSKVESKKSKSPVKKTGGSPKNLSDNILQAENVNQSSFTPKRISRGAKAKFGGPEVLLDAVTNDNGYSSKSPSRGRRSFLARQKSNERSENNAYVHMEEVKADFPLVQELPSNSKQVGVDGENKARSPRQSRSSSSESHVSSSDTSIHHGEKKSEKHSPRRSSSGPTVNVGTSVPDSHSPRQRKGKQAEQPGEGKVVSSSESSPVQRTDRSLTQTLRSSPQAQISKVAMILQDKTIAGGDPGASPRSRRVSQMSVRGASPKAMDLNTETTAIGSKKSPRKRRSGELALPEPPMKRKRVSFGGHLSPELFDKRLPPNSPLKRGATPARRSLSISTPRAVIRKSFGLKQSVIKEMHDLQSLRVGSPSITPDKKYLATGSRISTTTASNSITQSNISPIKTPSRRSSALTLAQPYSAAKSPIRASSVTTPAKTHETVPASVPTKISPAKRSPKASLSKTLVKKSPIKTTPVKSPAKRSPAKATPAKSPVVRSPAKASPAKSPLKRSPAKASPAKSPLKRSPAKASPAKSPLKRSPAKATPAKSPLKRSPAKATPAKSPAKRSPAKATPAKSPPKRSPAKATPAKSPAKRSPAKATPAKRSPAKATPAKRSPAKATPAKRTPATASPAISYTKGRFSISRINTPPKIADHVSTAQGILASRTPKSSRKSSTLKKTPRRSRKLDVLEMIRARRRTGASEANLLLARSWADVVKIGVAKPQKKNDKPAIKVKRRKHKVLKTPAKKIKAISSTGHADSPATILIGRAHTRSVNLIGHVPKVVRNQAAKITIDKDESFTGISELFTTPVSNKQRRSARREGNATGTPRSVSEMSEMKTPEESGEMVVSPINSQFTTQRKKYSRDAVSRLLRSPVSPELLKVNKVIETTSTVFQSETIELEPALTKTQESKKDKGTSISKEKRKSIDLTGIKKIMKTPKQKGKPVTDPVALKKLLRTPKYAESLPVVYTRRSSNLEDFVGTKNLMKTPKQKGEPVQDMAGIKRIMKTPRQKGEPVEDLSGIKHIMRTPRQRGEPVEDMIGIKRIMTTPKEKGQPVEDMVGISRIMSTPTENTHPIEEIFGIKQLIKTPPKKSNVMEQVLTSGDQVQTESNKSAEANVDAGSPNTSCRKSSKRLSLTGPSISVEVQPLEENDVPSHGVVKSIITGRRGRPSKSALTVGQPGSDTPKQQEKKTEELKADLSPKNKRTPTKLAQTIAEKRKLESVSAQTLEDSPHSGGIADKATPRKVGRPSRSSLSQGNNIVLPTDVHSLEVSNDQITSSEISTSKRRSRSSLSVPNVSISSQATPKRQKITEEVKAQPSPKTKTPGKSPEAGTITLQASLETSPQSSSGAEKSTPRRRGRPSKSSLSAQSSAVTADEPNLATPKQLEKKTEVKVQPTPKSKTPTRSPAASKLQYAAVEASLETSQQSDSKADNSTPRRGRPSKSRQADLSLSAQVEEPNLATPKQLENKTEEVKVQQTPKTKRTPTKSPEASKLQYATVEASLETSQQSDSKADDITPRRRGRPSKSSQADLSSSAQAREPSLATPKQLEKKTEEVKVQPSPKTKRTPAKSPEASKLQYVAVEASLETSSPSKADNSTHKRRGRPSKRRQADLKTSSQEEQDLDQSTQPGKGLEDSRTHIAPEQRSTRGKLSNMIPQSLEQRNVHVKSPPTKRRVRVLTEESGSTQLKPKSAPAKSSQESLRQSKRDAKGLKESVQQHSEEITEDNLDKTSVSLSSRSSRRTVQKENTKPKAKDSVRESTSAPLQRGKRSRTQTSDSAVASESTLSDAQPEHLANKSSEKAVGIRVGRSKKTVVHPNEQMSEANKSALTEAQPAQQTKKSSPVGKRVGRWAGRSKEPVEEANAQLSEDNQSKLVEAEPDKLTEKYSPAKTVSRRAGRSKKVEESNDQLTGLKKDSLSTVREALANSTNISDGELNPVEQKSITRASRRQKDVLAADNTEIQSKKLRGRLTSPENILERSDAASLSDSAVNTKMSQPARRGRTARKDTIVSTSEGKDHEETSSESTSKDAVVLANQVGNNLLTLKNLRGRRKNQSVEESTSLVVEENENTTLGSKQTNTKRSARGKRETPPTDVLHTEINVTMRHSARARPSQPSDEQNEIVKEQTSKTKSVQWHPLVASQGTLPESQTAKIVEANSPSIGRRKGKNKQVVEESIPVKRSLRGTVEENDMVHTAETSPVKAKRSPAKKVKSMQLKEVPDEDTSRREQDRLTPTLALGETVTVEKRGKGRRTNKSSQKDSSDFTHSEFSAESNMPLHKDISNQKERQRGALSKALDLENNEVEESAVTNRRGRRAAIQAYPQENINESPIKSLRKGASVSESKDSENNAPKSRQGVKRKITSVEPINESSDVAVLVTVSSSTTRTRRNAKNILMQNEYPAKKQKTEAAIDATQKAGKSQSVSKAKNEKAAKVRTTRATTTRASARTKK</sequence>
<feature type="region of interest" description="Disordered" evidence="7">
    <location>
        <begin position="1150"/>
        <end position="1185"/>
    </location>
</feature>
<evidence type="ECO:0000256" key="1">
    <source>
        <dbReference type="ARBA" id="ARBA00004123"/>
    </source>
</evidence>
<feature type="compositionally biased region" description="Polar residues" evidence="7">
    <location>
        <begin position="509"/>
        <end position="524"/>
    </location>
</feature>
<dbReference type="InterPro" id="IPR008984">
    <property type="entry name" value="SMAD_FHA_dom_sf"/>
</dbReference>
<feature type="compositionally biased region" description="Basic and acidic residues" evidence="7">
    <location>
        <begin position="1970"/>
        <end position="1984"/>
    </location>
</feature>
<dbReference type="SUPFAM" id="SSF49879">
    <property type="entry name" value="SMAD/FHA domain"/>
    <property type="match status" value="1"/>
</dbReference>
<feature type="compositionally biased region" description="Polar residues" evidence="7">
    <location>
        <begin position="1924"/>
        <end position="1933"/>
    </location>
</feature>
<feature type="region of interest" description="Disordered" evidence="7">
    <location>
        <begin position="1494"/>
        <end position="2366"/>
    </location>
</feature>
<accession>A0AAD1TAK5</accession>
<feature type="region of interest" description="Disordered" evidence="7">
    <location>
        <begin position="352"/>
        <end position="384"/>
    </location>
</feature>
<feature type="compositionally biased region" description="Basic and acidic residues" evidence="7">
    <location>
        <begin position="2081"/>
        <end position="2095"/>
    </location>
</feature>
<dbReference type="SMART" id="SM00384">
    <property type="entry name" value="AT_hook"/>
    <property type="match status" value="7"/>
</dbReference>
<organism evidence="10 11">
    <name type="scientific">Pelobates cultripes</name>
    <name type="common">Western spadefoot toad</name>
    <dbReference type="NCBI Taxonomy" id="61616"/>
    <lineage>
        <taxon>Eukaryota</taxon>
        <taxon>Metazoa</taxon>
        <taxon>Chordata</taxon>
        <taxon>Craniata</taxon>
        <taxon>Vertebrata</taxon>
        <taxon>Euteleostomi</taxon>
        <taxon>Amphibia</taxon>
        <taxon>Batrachia</taxon>
        <taxon>Anura</taxon>
        <taxon>Pelobatoidea</taxon>
        <taxon>Pelobatidae</taxon>
        <taxon>Pelobates</taxon>
    </lineage>
</organism>
<feature type="region of interest" description="Disordered" evidence="7">
    <location>
        <begin position="269"/>
        <end position="335"/>
    </location>
</feature>
<feature type="compositionally biased region" description="Polar residues" evidence="7">
    <location>
        <begin position="410"/>
        <end position="420"/>
    </location>
</feature>
<feature type="compositionally biased region" description="Basic residues" evidence="7">
    <location>
        <begin position="1937"/>
        <end position="1946"/>
    </location>
</feature>
<dbReference type="EMBL" id="OW240922">
    <property type="protein sequence ID" value="CAH2322323.1"/>
    <property type="molecule type" value="Genomic_DNA"/>
</dbReference>
<proteinExistence type="predicted"/>
<feature type="compositionally biased region" description="Polar residues" evidence="7">
    <location>
        <begin position="2110"/>
        <end position="2125"/>
    </location>
</feature>
<name>A0AAD1TAK5_PELCU</name>
<feature type="compositionally biased region" description="Low complexity" evidence="7">
    <location>
        <begin position="957"/>
        <end position="972"/>
    </location>
</feature>
<keyword evidence="8" id="KW-0732">Signal</keyword>
<dbReference type="GO" id="GO:0007088">
    <property type="term" value="P:regulation of mitotic nuclear division"/>
    <property type="evidence" value="ECO:0007669"/>
    <property type="project" value="TreeGrafter"/>
</dbReference>